<dbReference type="InterPro" id="IPR011701">
    <property type="entry name" value="MFS"/>
</dbReference>
<dbReference type="EMBL" id="JANIEX010000438">
    <property type="protein sequence ID" value="KAJ3567087.1"/>
    <property type="molecule type" value="Genomic_DNA"/>
</dbReference>
<feature type="transmembrane region" description="Helical" evidence="6">
    <location>
        <begin position="408"/>
        <end position="427"/>
    </location>
</feature>
<evidence type="ECO:0000256" key="6">
    <source>
        <dbReference type="SAM" id="Phobius"/>
    </source>
</evidence>
<keyword evidence="2 6" id="KW-0812">Transmembrane</keyword>
<protein>
    <recommendedName>
        <fullName evidence="9">MFS general substrate transporter</fullName>
    </recommendedName>
</protein>
<dbReference type="PANTHER" id="PTHR23502">
    <property type="entry name" value="MAJOR FACILITATOR SUPERFAMILY"/>
    <property type="match status" value="1"/>
</dbReference>
<feature type="compositionally biased region" description="Basic and acidic residues" evidence="5">
    <location>
        <begin position="23"/>
        <end position="32"/>
    </location>
</feature>
<feature type="transmembrane region" description="Helical" evidence="6">
    <location>
        <begin position="347"/>
        <end position="365"/>
    </location>
</feature>
<evidence type="ECO:0000256" key="1">
    <source>
        <dbReference type="ARBA" id="ARBA00004141"/>
    </source>
</evidence>
<dbReference type="Gene3D" id="1.20.1250.20">
    <property type="entry name" value="MFS general substrate transporter like domains"/>
    <property type="match status" value="1"/>
</dbReference>
<feature type="region of interest" description="Disordered" evidence="5">
    <location>
        <begin position="1"/>
        <end position="49"/>
    </location>
</feature>
<evidence type="ECO:0000256" key="2">
    <source>
        <dbReference type="ARBA" id="ARBA00022692"/>
    </source>
</evidence>
<comment type="subcellular location">
    <subcellularLocation>
        <location evidence="1">Membrane</location>
        <topology evidence="1">Multi-pass membrane protein</topology>
    </subcellularLocation>
</comment>
<evidence type="ECO:0000313" key="8">
    <source>
        <dbReference type="Proteomes" id="UP001213000"/>
    </source>
</evidence>
<keyword evidence="8" id="KW-1185">Reference proteome</keyword>
<feature type="transmembrane region" description="Helical" evidence="6">
    <location>
        <begin position="142"/>
        <end position="161"/>
    </location>
</feature>
<dbReference type="SUPFAM" id="SSF103473">
    <property type="entry name" value="MFS general substrate transporter"/>
    <property type="match status" value="1"/>
</dbReference>
<gene>
    <name evidence="7" type="ORF">NP233_g6599</name>
</gene>
<evidence type="ECO:0008006" key="9">
    <source>
        <dbReference type="Google" id="ProtNLM"/>
    </source>
</evidence>
<dbReference type="InterPro" id="IPR036259">
    <property type="entry name" value="MFS_trans_sf"/>
</dbReference>
<evidence type="ECO:0000313" key="7">
    <source>
        <dbReference type="EMBL" id="KAJ3567087.1"/>
    </source>
</evidence>
<dbReference type="AlphaFoldDB" id="A0AAD5YQT0"/>
<name>A0AAD5YQT0_9AGAR</name>
<feature type="transmembrane region" description="Helical" evidence="6">
    <location>
        <begin position="371"/>
        <end position="396"/>
    </location>
</feature>
<sequence>MVSTPPTTEIDSPRGPKDCAAGDSRHAPRSLDDFVNAETTTSKIDAESSSSKEEIIDIEHVPVHDDPRKWTPLRKNMALLLIAGASMLVGVFTAIQNPAVAAIEQDLHATSSQFSLSISLFIAVQGLVPVAWSAISEIKGRKAVYVVSMTLATGSSIGIALSPNIGLLIGFRCIQGAGTSAFLAIGAATLADIYDPHERGTKSLGGVLGGGLTSWLGWRSIFWFCTIISGICLMAFLLFFKDTFRKERSLTYQTILKERLKERARARGKLQDKDSWASTEAEASVTEVHITLRDVSPFRPIYLVLRRWNNVAMLLVNVGGRLSDLMLRRMRKKTGGSSEPEIRLRSTTMSILLFPAFIIACGWVTQLRVHVAAVVVTLFGGGFFCVMMYSSILAYIVDSNVGRSSSAVATNSVFRGLFAFMGTEVAVPLQDALGDGWMYTIWGGIVLVSGFLCIWTSYSGTRWRKRAEEREARKAG</sequence>
<dbReference type="PANTHER" id="PTHR23502:SF5">
    <property type="entry name" value="QUINIDINE RESISTANCE PROTEIN 3"/>
    <property type="match status" value="1"/>
</dbReference>
<organism evidence="7 8">
    <name type="scientific">Leucocoprinus birnbaumii</name>
    <dbReference type="NCBI Taxonomy" id="56174"/>
    <lineage>
        <taxon>Eukaryota</taxon>
        <taxon>Fungi</taxon>
        <taxon>Dikarya</taxon>
        <taxon>Basidiomycota</taxon>
        <taxon>Agaricomycotina</taxon>
        <taxon>Agaricomycetes</taxon>
        <taxon>Agaricomycetidae</taxon>
        <taxon>Agaricales</taxon>
        <taxon>Agaricineae</taxon>
        <taxon>Agaricaceae</taxon>
        <taxon>Leucocoprinus</taxon>
    </lineage>
</organism>
<reference evidence="7" key="1">
    <citation type="submission" date="2022-07" db="EMBL/GenBank/DDBJ databases">
        <title>Genome Sequence of Leucocoprinus birnbaumii.</title>
        <authorList>
            <person name="Buettner E."/>
        </authorList>
    </citation>
    <scope>NUCLEOTIDE SEQUENCE</scope>
    <source>
        <strain evidence="7">VT141</strain>
    </source>
</reference>
<accession>A0AAD5YQT0</accession>
<evidence type="ECO:0000256" key="5">
    <source>
        <dbReference type="SAM" id="MobiDB-lite"/>
    </source>
</evidence>
<feature type="transmembrane region" description="Helical" evidence="6">
    <location>
        <begin position="115"/>
        <end position="135"/>
    </location>
</feature>
<keyword evidence="3 6" id="KW-1133">Transmembrane helix</keyword>
<keyword evidence="4 6" id="KW-0472">Membrane</keyword>
<feature type="transmembrane region" description="Helical" evidence="6">
    <location>
        <begin position="439"/>
        <end position="458"/>
    </location>
</feature>
<feature type="transmembrane region" description="Helical" evidence="6">
    <location>
        <begin position="221"/>
        <end position="240"/>
    </location>
</feature>
<feature type="compositionally biased region" description="Polar residues" evidence="5">
    <location>
        <begin position="1"/>
        <end position="10"/>
    </location>
</feature>
<proteinExistence type="predicted"/>
<feature type="transmembrane region" description="Helical" evidence="6">
    <location>
        <begin position="77"/>
        <end position="95"/>
    </location>
</feature>
<dbReference type="GO" id="GO:0022857">
    <property type="term" value="F:transmembrane transporter activity"/>
    <property type="evidence" value="ECO:0007669"/>
    <property type="project" value="InterPro"/>
</dbReference>
<dbReference type="Proteomes" id="UP001213000">
    <property type="component" value="Unassembled WGS sequence"/>
</dbReference>
<comment type="caution">
    <text evidence="7">The sequence shown here is derived from an EMBL/GenBank/DDBJ whole genome shotgun (WGS) entry which is preliminary data.</text>
</comment>
<dbReference type="Pfam" id="PF07690">
    <property type="entry name" value="MFS_1"/>
    <property type="match status" value="1"/>
</dbReference>
<evidence type="ECO:0000256" key="4">
    <source>
        <dbReference type="ARBA" id="ARBA00023136"/>
    </source>
</evidence>
<dbReference type="GO" id="GO:0005886">
    <property type="term" value="C:plasma membrane"/>
    <property type="evidence" value="ECO:0007669"/>
    <property type="project" value="TreeGrafter"/>
</dbReference>
<evidence type="ECO:0000256" key="3">
    <source>
        <dbReference type="ARBA" id="ARBA00022989"/>
    </source>
</evidence>